<dbReference type="Gramene" id="mRNA:HanXRQr2_Chr02g0073341">
    <property type="protein sequence ID" value="mRNA:HanXRQr2_Chr02g0073341"/>
    <property type="gene ID" value="HanXRQr2_Chr02g0073341"/>
</dbReference>
<dbReference type="EMBL" id="MNCJ02000317">
    <property type="protein sequence ID" value="KAF5819060.1"/>
    <property type="molecule type" value="Genomic_DNA"/>
</dbReference>
<organism evidence="2 3">
    <name type="scientific">Helianthus annuus</name>
    <name type="common">Common sunflower</name>
    <dbReference type="NCBI Taxonomy" id="4232"/>
    <lineage>
        <taxon>Eukaryota</taxon>
        <taxon>Viridiplantae</taxon>
        <taxon>Streptophyta</taxon>
        <taxon>Embryophyta</taxon>
        <taxon>Tracheophyta</taxon>
        <taxon>Spermatophyta</taxon>
        <taxon>Magnoliopsida</taxon>
        <taxon>eudicotyledons</taxon>
        <taxon>Gunneridae</taxon>
        <taxon>Pentapetalae</taxon>
        <taxon>asterids</taxon>
        <taxon>campanulids</taxon>
        <taxon>Asterales</taxon>
        <taxon>Asteraceae</taxon>
        <taxon>Asteroideae</taxon>
        <taxon>Heliantheae alliance</taxon>
        <taxon>Heliantheae</taxon>
        <taxon>Helianthus</taxon>
    </lineage>
</organism>
<protein>
    <submittedName>
        <fullName evidence="2">Uncharacterized protein</fullName>
    </submittedName>
</protein>
<gene>
    <name evidence="2" type="ORF">HannXRQ_Chr02g0049641</name>
    <name evidence="1" type="ORF">HanXRQr2_Chr02g0073341</name>
</gene>
<sequence>MFMAAGILLMTKVRKLIFRVEIVKYEGLLLEKYGEESSQHRELDKELWYRAAGGKKRGKVYGLSNLKNDFNVQHHGKQDQEIERLNVIIAGLVVEKEKDKAEKEAMNERMANIEAMLKSRFQNV</sequence>
<evidence type="ECO:0000313" key="3">
    <source>
        <dbReference type="Proteomes" id="UP000215914"/>
    </source>
</evidence>
<dbReference type="EMBL" id="CM007891">
    <property type="protein sequence ID" value="OTG34788.1"/>
    <property type="molecule type" value="Genomic_DNA"/>
</dbReference>
<reference evidence="1" key="3">
    <citation type="submission" date="2020-06" db="EMBL/GenBank/DDBJ databases">
        <title>Helianthus annuus Genome sequencing and assembly Release 2.</title>
        <authorList>
            <person name="Gouzy J."/>
            <person name="Langlade N."/>
            <person name="Munos S."/>
        </authorList>
    </citation>
    <scope>NUCLEOTIDE SEQUENCE</scope>
    <source>
        <tissue evidence="1">Leaves</tissue>
    </source>
</reference>
<dbReference type="InParanoid" id="A0A251VGL7"/>
<evidence type="ECO:0000313" key="1">
    <source>
        <dbReference type="EMBL" id="KAF5819060.1"/>
    </source>
</evidence>
<reference evidence="1 3" key="1">
    <citation type="journal article" date="2017" name="Nature">
        <title>The sunflower genome provides insights into oil metabolism, flowering and Asterid evolution.</title>
        <authorList>
            <person name="Badouin H."/>
            <person name="Gouzy J."/>
            <person name="Grassa C.J."/>
            <person name="Murat F."/>
            <person name="Staton S.E."/>
            <person name="Cottret L."/>
            <person name="Lelandais-Briere C."/>
            <person name="Owens G.L."/>
            <person name="Carrere S."/>
            <person name="Mayjonade B."/>
            <person name="Legrand L."/>
            <person name="Gill N."/>
            <person name="Kane N.C."/>
            <person name="Bowers J.E."/>
            <person name="Hubner S."/>
            <person name="Bellec A."/>
            <person name="Berard A."/>
            <person name="Berges H."/>
            <person name="Blanchet N."/>
            <person name="Boniface M.C."/>
            <person name="Brunel D."/>
            <person name="Catrice O."/>
            <person name="Chaidir N."/>
            <person name="Claudel C."/>
            <person name="Donnadieu C."/>
            <person name="Faraut T."/>
            <person name="Fievet G."/>
            <person name="Helmstetter N."/>
            <person name="King M."/>
            <person name="Knapp S.J."/>
            <person name="Lai Z."/>
            <person name="Le Paslier M.C."/>
            <person name="Lippi Y."/>
            <person name="Lorenzon L."/>
            <person name="Mandel J.R."/>
            <person name="Marage G."/>
            <person name="Marchand G."/>
            <person name="Marquand E."/>
            <person name="Bret-Mestries E."/>
            <person name="Morien E."/>
            <person name="Nambeesan S."/>
            <person name="Nguyen T."/>
            <person name="Pegot-Espagnet P."/>
            <person name="Pouilly N."/>
            <person name="Raftis F."/>
            <person name="Sallet E."/>
            <person name="Schiex T."/>
            <person name="Thomas J."/>
            <person name="Vandecasteele C."/>
            <person name="Vares D."/>
            <person name="Vear F."/>
            <person name="Vautrin S."/>
            <person name="Crespi M."/>
            <person name="Mangin B."/>
            <person name="Burke J.M."/>
            <person name="Salse J."/>
            <person name="Munos S."/>
            <person name="Vincourt P."/>
            <person name="Rieseberg L.H."/>
            <person name="Langlade N.B."/>
        </authorList>
    </citation>
    <scope>NUCLEOTIDE SEQUENCE [LARGE SCALE GENOMIC DNA]</scope>
    <source>
        <strain evidence="3">cv. SF193</strain>
        <tissue evidence="1">Leaves</tissue>
    </source>
</reference>
<keyword evidence="3" id="KW-1185">Reference proteome</keyword>
<name>A0A251VGL7_HELAN</name>
<dbReference type="Proteomes" id="UP000215914">
    <property type="component" value="Chromosome 2"/>
</dbReference>
<accession>A0A251VGL7</accession>
<evidence type="ECO:0000313" key="2">
    <source>
        <dbReference type="EMBL" id="OTG34788.1"/>
    </source>
</evidence>
<proteinExistence type="predicted"/>
<reference evidence="2" key="2">
    <citation type="submission" date="2017-02" db="EMBL/GenBank/DDBJ databases">
        <title>Sunflower complete genome.</title>
        <authorList>
            <person name="Langlade N."/>
            <person name="Munos S."/>
        </authorList>
    </citation>
    <scope>NUCLEOTIDE SEQUENCE [LARGE SCALE GENOMIC DNA]</scope>
    <source>
        <tissue evidence="2">Leaves</tissue>
    </source>
</reference>
<dbReference type="AlphaFoldDB" id="A0A251VGL7"/>